<keyword evidence="11" id="KW-1185">Reference proteome</keyword>
<evidence type="ECO:0000313" key="11">
    <source>
        <dbReference type="Proteomes" id="UP001221898"/>
    </source>
</evidence>
<organism evidence="10 11">
    <name type="scientific">Aldrovandia affinis</name>
    <dbReference type="NCBI Taxonomy" id="143900"/>
    <lineage>
        <taxon>Eukaryota</taxon>
        <taxon>Metazoa</taxon>
        <taxon>Chordata</taxon>
        <taxon>Craniata</taxon>
        <taxon>Vertebrata</taxon>
        <taxon>Euteleostomi</taxon>
        <taxon>Actinopterygii</taxon>
        <taxon>Neopterygii</taxon>
        <taxon>Teleostei</taxon>
        <taxon>Notacanthiformes</taxon>
        <taxon>Halosauridae</taxon>
        <taxon>Aldrovandia</taxon>
    </lineage>
</organism>
<reference evidence="10" key="1">
    <citation type="journal article" date="2023" name="Science">
        <title>Genome structures resolve the early diversification of teleost fishes.</title>
        <authorList>
            <person name="Parey E."/>
            <person name="Louis A."/>
            <person name="Montfort J."/>
            <person name="Bouchez O."/>
            <person name="Roques C."/>
            <person name="Iampietro C."/>
            <person name="Lluch J."/>
            <person name="Castinel A."/>
            <person name="Donnadieu C."/>
            <person name="Desvignes T."/>
            <person name="Floi Bucao C."/>
            <person name="Jouanno E."/>
            <person name="Wen M."/>
            <person name="Mejri S."/>
            <person name="Dirks R."/>
            <person name="Jansen H."/>
            <person name="Henkel C."/>
            <person name="Chen W.J."/>
            <person name="Zahm M."/>
            <person name="Cabau C."/>
            <person name="Klopp C."/>
            <person name="Thompson A.W."/>
            <person name="Robinson-Rechavi M."/>
            <person name="Braasch I."/>
            <person name="Lecointre G."/>
            <person name="Bobe J."/>
            <person name="Postlethwait J.H."/>
            <person name="Berthelot C."/>
            <person name="Roest Crollius H."/>
            <person name="Guiguen Y."/>
        </authorList>
    </citation>
    <scope>NUCLEOTIDE SEQUENCE</scope>
    <source>
        <strain evidence="10">NC1722</strain>
    </source>
</reference>
<evidence type="ECO:0000256" key="6">
    <source>
        <dbReference type="ARBA" id="ARBA00029396"/>
    </source>
</evidence>
<evidence type="ECO:0000256" key="5">
    <source>
        <dbReference type="ARBA" id="ARBA00023186"/>
    </source>
</evidence>
<evidence type="ECO:0000313" key="10">
    <source>
        <dbReference type="EMBL" id="KAJ8411929.1"/>
    </source>
</evidence>
<evidence type="ECO:0000256" key="1">
    <source>
        <dbReference type="ARBA" id="ARBA00004173"/>
    </source>
</evidence>
<dbReference type="SUPFAM" id="SSF49785">
    <property type="entry name" value="Galactose-binding domain-like"/>
    <property type="match status" value="1"/>
</dbReference>
<evidence type="ECO:0000259" key="9">
    <source>
        <dbReference type="Pfam" id="PF08547"/>
    </source>
</evidence>
<sequence length="300" mass="34557">MALTPLKQLATLHRGALLTLLPPHGPLVCGSRINFLGEYRRPGQPRDNTPPWKKIRFNFAKGVEAIQQDLTSLKDEVFGRFVGPQGRTLKEHLLEQTFVQWEFRGPESLSNWIVSSDREIGGRSEAYLKLGRNNSTCLLYGTLCSIPPRDGETSYSGYCTVRSKQPLKSFGRKKHYDWSNFNTVHLRVRGDGRPWMINIGTEMYFSHHKNDMYNFFLYTRGGPYWQDVKIPFSKFFLSSQGRIQDNQHPIQVDKVNTIGFTLGDQADGPFQLEIDFIALCNDRAHTEEFAYELYKRNPEV</sequence>
<accession>A0AAD7WXJ9</accession>
<dbReference type="PANTHER" id="PTHR13194:SF18">
    <property type="entry name" value="COMPLEX I INTERMEDIATE-ASSOCIATED PROTEIN 30, MITOCHONDRIAL"/>
    <property type="match status" value="1"/>
</dbReference>
<evidence type="ECO:0000256" key="2">
    <source>
        <dbReference type="ARBA" id="ARBA00007884"/>
    </source>
</evidence>
<comment type="subunit">
    <text evidence="8">Part of the mitochondrial complex I assembly/MCIA complex that comprises at least the core subunits TMEM126B, NDUFAF1, ECSIT and ACAD9 and complement subunits such as COA1 and TMEM186. Interacts with ECSIT. Interacts with ACAD9. At early stages of complex I assembly, it is found in intermediate subcomplexes that contain different subunits including NDUFB6, NDUFA6, NDUFA9, NDUFS3, NDUFS7, ND1, ND2 and ND3. Interacts with TMEM70 and TMEM242.</text>
</comment>
<dbReference type="GO" id="GO:0032981">
    <property type="term" value="P:mitochondrial respiratory chain complex I assembly"/>
    <property type="evidence" value="ECO:0007669"/>
    <property type="project" value="TreeGrafter"/>
</dbReference>
<dbReference type="PANTHER" id="PTHR13194">
    <property type="entry name" value="COMPLEX I INTERMEDIATE-ASSOCIATED PROTEIN 30"/>
    <property type="match status" value="1"/>
</dbReference>
<evidence type="ECO:0000256" key="7">
    <source>
        <dbReference type="ARBA" id="ARBA00031882"/>
    </source>
</evidence>
<name>A0AAD7WXJ9_9TELE</name>
<comment type="subcellular location">
    <subcellularLocation>
        <location evidence="1">Mitochondrion</location>
    </subcellularLocation>
</comment>
<dbReference type="GO" id="GO:0005739">
    <property type="term" value="C:mitochondrion"/>
    <property type="evidence" value="ECO:0007669"/>
    <property type="project" value="UniProtKB-SubCell"/>
</dbReference>
<comment type="function">
    <text evidence="6">As part of the MCIA complex, involved in the assembly of the mitochondrial complex I.</text>
</comment>
<protein>
    <recommendedName>
        <fullName evidence="3">Complex I intermediate-associated protein 30, mitochondrial</fullName>
    </recommendedName>
    <alternativeName>
        <fullName evidence="7">NADH dehydrogenase [ubiquinone] 1 alpha subcomplex assembly factor 1</fullName>
    </alternativeName>
</protein>
<evidence type="ECO:0000256" key="4">
    <source>
        <dbReference type="ARBA" id="ARBA00023128"/>
    </source>
</evidence>
<evidence type="ECO:0000256" key="3">
    <source>
        <dbReference type="ARBA" id="ARBA00020004"/>
    </source>
</evidence>
<proteinExistence type="inferred from homology"/>
<dbReference type="Proteomes" id="UP001221898">
    <property type="component" value="Unassembled WGS sequence"/>
</dbReference>
<dbReference type="GO" id="GO:0051082">
    <property type="term" value="F:unfolded protein binding"/>
    <property type="evidence" value="ECO:0007669"/>
    <property type="project" value="TreeGrafter"/>
</dbReference>
<dbReference type="GO" id="GO:0006120">
    <property type="term" value="P:mitochondrial electron transport, NADH to ubiquinone"/>
    <property type="evidence" value="ECO:0007669"/>
    <property type="project" value="TreeGrafter"/>
</dbReference>
<dbReference type="Pfam" id="PF08547">
    <property type="entry name" value="CIA30"/>
    <property type="match status" value="1"/>
</dbReference>
<gene>
    <name evidence="10" type="ORF">AAFF_G00155670</name>
</gene>
<dbReference type="AlphaFoldDB" id="A0AAD7WXJ9"/>
<keyword evidence="4" id="KW-0496">Mitochondrion</keyword>
<keyword evidence="5" id="KW-0143">Chaperone</keyword>
<comment type="similarity">
    <text evidence="2">Belongs to the CIA30 family.</text>
</comment>
<evidence type="ECO:0000256" key="8">
    <source>
        <dbReference type="ARBA" id="ARBA00047124"/>
    </source>
</evidence>
<dbReference type="EMBL" id="JAINUG010000021">
    <property type="protein sequence ID" value="KAJ8411929.1"/>
    <property type="molecule type" value="Genomic_DNA"/>
</dbReference>
<feature type="domain" description="NADH:ubiquinone oxidoreductase intermediate-associated protein 30" evidence="9">
    <location>
        <begin position="101"/>
        <end position="274"/>
    </location>
</feature>
<dbReference type="InterPro" id="IPR039131">
    <property type="entry name" value="NDUFAF1"/>
</dbReference>
<dbReference type="InterPro" id="IPR013857">
    <property type="entry name" value="NADH-UbQ_OxRdtase-assoc_prot30"/>
</dbReference>
<comment type="caution">
    <text evidence="10">The sequence shown here is derived from an EMBL/GenBank/DDBJ whole genome shotgun (WGS) entry which is preliminary data.</text>
</comment>
<dbReference type="InterPro" id="IPR008979">
    <property type="entry name" value="Galactose-bd-like_sf"/>
</dbReference>